<reference evidence="2" key="1">
    <citation type="journal article" date="2020" name="Stud. Mycol.">
        <title>101 Dothideomycetes genomes: a test case for predicting lifestyles and emergence of pathogens.</title>
        <authorList>
            <person name="Haridas S."/>
            <person name="Albert R."/>
            <person name="Binder M."/>
            <person name="Bloem J."/>
            <person name="Labutti K."/>
            <person name="Salamov A."/>
            <person name="Andreopoulos B."/>
            <person name="Baker S."/>
            <person name="Barry K."/>
            <person name="Bills G."/>
            <person name="Bluhm B."/>
            <person name="Cannon C."/>
            <person name="Castanera R."/>
            <person name="Culley D."/>
            <person name="Daum C."/>
            <person name="Ezra D."/>
            <person name="Gonzalez J."/>
            <person name="Henrissat B."/>
            <person name="Kuo A."/>
            <person name="Liang C."/>
            <person name="Lipzen A."/>
            <person name="Lutzoni F."/>
            <person name="Magnuson J."/>
            <person name="Mondo S."/>
            <person name="Nolan M."/>
            <person name="Ohm R."/>
            <person name="Pangilinan J."/>
            <person name="Park H.-J."/>
            <person name="Ramirez L."/>
            <person name="Alfaro M."/>
            <person name="Sun H."/>
            <person name="Tritt A."/>
            <person name="Yoshinaga Y."/>
            <person name="Zwiers L.-H."/>
            <person name="Turgeon B."/>
            <person name="Goodwin S."/>
            <person name="Spatafora J."/>
            <person name="Crous P."/>
            <person name="Grigoriev I."/>
        </authorList>
    </citation>
    <scope>NUCLEOTIDE SEQUENCE</scope>
    <source>
        <strain evidence="2">HMLAC05119</strain>
    </source>
</reference>
<evidence type="ECO:0000313" key="2">
    <source>
        <dbReference type="EMBL" id="KAF1915623.1"/>
    </source>
</evidence>
<proteinExistence type="predicted"/>
<evidence type="ECO:0000313" key="3">
    <source>
        <dbReference type="Proteomes" id="UP000800096"/>
    </source>
</evidence>
<protein>
    <submittedName>
        <fullName evidence="2">Uncharacterized protein</fullName>
    </submittedName>
</protein>
<gene>
    <name evidence="2" type="ORF">BDU57DRAFT_278872</name>
</gene>
<organism evidence="2 3">
    <name type="scientific">Ampelomyces quisqualis</name>
    <name type="common">Powdery mildew agent</name>
    <dbReference type="NCBI Taxonomy" id="50730"/>
    <lineage>
        <taxon>Eukaryota</taxon>
        <taxon>Fungi</taxon>
        <taxon>Dikarya</taxon>
        <taxon>Ascomycota</taxon>
        <taxon>Pezizomycotina</taxon>
        <taxon>Dothideomycetes</taxon>
        <taxon>Pleosporomycetidae</taxon>
        <taxon>Pleosporales</taxon>
        <taxon>Pleosporineae</taxon>
        <taxon>Phaeosphaeriaceae</taxon>
        <taxon>Ampelomyces</taxon>
    </lineage>
</organism>
<dbReference type="AlphaFoldDB" id="A0A6A5QJI6"/>
<feature type="compositionally biased region" description="Low complexity" evidence="1">
    <location>
        <begin position="43"/>
        <end position="64"/>
    </location>
</feature>
<keyword evidence="3" id="KW-1185">Reference proteome</keyword>
<name>A0A6A5QJI6_AMPQU</name>
<feature type="region of interest" description="Disordered" evidence="1">
    <location>
        <begin position="1"/>
        <end position="150"/>
    </location>
</feature>
<sequence length="150" mass="15516">MAHNSKQDHDIADSNSHGEGDLSAQPSDEGVTVAVDGLFTETAASSSESVASSVEAAPSSPASSLPSEQNIEIVLDKPTLKSPFHSPKPPTADGMSDATLDDGEIRENLLDEATQEDTLETSGEVVGPVGNGDRGERIQDTSGACRLRVA</sequence>
<accession>A0A6A5QJI6</accession>
<dbReference type="EMBL" id="ML979136">
    <property type="protein sequence ID" value="KAF1915623.1"/>
    <property type="molecule type" value="Genomic_DNA"/>
</dbReference>
<feature type="compositionally biased region" description="Basic and acidic residues" evidence="1">
    <location>
        <begin position="1"/>
        <end position="20"/>
    </location>
</feature>
<evidence type="ECO:0000256" key="1">
    <source>
        <dbReference type="SAM" id="MobiDB-lite"/>
    </source>
</evidence>
<dbReference type="Proteomes" id="UP000800096">
    <property type="component" value="Unassembled WGS sequence"/>
</dbReference>